<dbReference type="PANTHER" id="PTHR22726:SF1">
    <property type="entry name" value="METALLOENDOPEPTIDASE OMA1, MITOCHONDRIAL"/>
    <property type="match status" value="1"/>
</dbReference>
<reference evidence="9 10" key="1">
    <citation type="submission" date="2019-10" db="EMBL/GenBank/DDBJ databases">
        <title>Three novel species isolated from a subtropical stream in China.</title>
        <authorList>
            <person name="Lu H."/>
        </authorList>
    </citation>
    <scope>NUCLEOTIDE SEQUENCE [LARGE SCALE GENOMIC DNA]</scope>
    <source>
        <strain evidence="9 10">FT13W</strain>
    </source>
</reference>
<evidence type="ECO:0000313" key="10">
    <source>
        <dbReference type="Proteomes" id="UP000468717"/>
    </source>
</evidence>
<dbReference type="AlphaFoldDB" id="A0A6I1I3C1"/>
<protein>
    <submittedName>
        <fullName evidence="9">M48 family metalloprotease</fullName>
    </submittedName>
</protein>
<keyword evidence="10" id="KW-1185">Reference proteome</keyword>
<dbReference type="EMBL" id="WFLI01000007">
    <property type="protein sequence ID" value="KAB8065395.1"/>
    <property type="molecule type" value="Genomic_DNA"/>
</dbReference>
<name>A0A6I1I3C1_9BURK</name>
<comment type="similarity">
    <text evidence="6">Belongs to the peptidase M48 family.</text>
</comment>
<dbReference type="Pfam" id="PF23368">
    <property type="entry name" value="DUF7092"/>
    <property type="match status" value="1"/>
</dbReference>
<dbReference type="CDD" id="cd07332">
    <property type="entry name" value="M48C_Oma1_like"/>
    <property type="match status" value="1"/>
</dbReference>
<organism evidence="9 10">
    <name type="scientific">Janthinobacterium violaceinigrum</name>
    <dbReference type="NCBI Taxonomy" id="2654252"/>
    <lineage>
        <taxon>Bacteria</taxon>
        <taxon>Pseudomonadati</taxon>
        <taxon>Pseudomonadota</taxon>
        <taxon>Betaproteobacteria</taxon>
        <taxon>Burkholderiales</taxon>
        <taxon>Oxalobacteraceae</taxon>
        <taxon>Janthinobacterium</taxon>
    </lineage>
</organism>
<feature type="domain" description="DUF7092" evidence="8">
    <location>
        <begin position="13"/>
        <end position="86"/>
    </location>
</feature>
<dbReference type="Proteomes" id="UP000468717">
    <property type="component" value="Unassembled WGS sequence"/>
</dbReference>
<gene>
    <name evidence="9" type="ORF">GCN75_08470</name>
</gene>
<dbReference type="Gene3D" id="3.30.2010.10">
    <property type="entry name" value="Metalloproteases ('zincins'), catalytic domain"/>
    <property type="match status" value="1"/>
</dbReference>
<evidence type="ECO:0000259" key="8">
    <source>
        <dbReference type="Pfam" id="PF23368"/>
    </source>
</evidence>
<evidence type="ECO:0000256" key="6">
    <source>
        <dbReference type="RuleBase" id="RU003983"/>
    </source>
</evidence>
<comment type="cofactor">
    <cofactor evidence="6">
        <name>Zn(2+)</name>
        <dbReference type="ChEBI" id="CHEBI:29105"/>
    </cofactor>
    <text evidence="6">Binds 1 zinc ion per subunit.</text>
</comment>
<evidence type="ECO:0000256" key="2">
    <source>
        <dbReference type="ARBA" id="ARBA00022723"/>
    </source>
</evidence>
<evidence type="ECO:0000256" key="5">
    <source>
        <dbReference type="ARBA" id="ARBA00023049"/>
    </source>
</evidence>
<keyword evidence="1 6" id="KW-0645">Protease</keyword>
<dbReference type="GO" id="GO:0004222">
    <property type="term" value="F:metalloendopeptidase activity"/>
    <property type="evidence" value="ECO:0007669"/>
    <property type="project" value="InterPro"/>
</dbReference>
<dbReference type="InterPro" id="IPR055518">
    <property type="entry name" value="DUF7092"/>
</dbReference>
<accession>A0A6I1I3C1</accession>
<evidence type="ECO:0000313" key="9">
    <source>
        <dbReference type="EMBL" id="KAB8065395.1"/>
    </source>
</evidence>
<keyword evidence="3 6" id="KW-0378">Hydrolase</keyword>
<keyword evidence="5 6" id="KW-0482">Metalloprotease</keyword>
<proteinExistence type="inferred from homology"/>
<dbReference type="GO" id="GO:0046872">
    <property type="term" value="F:metal ion binding"/>
    <property type="evidence" value="ECO:0007669"/>
    <property type="project" value="UniProtKB-KW"/>
</dbReference>
<evidence type="ECO:0000256" key="3">
    <source>
        <dbReference type="ARBA" id="ARBA00022801"/>
    </source>
</evidence>
<evidence type="ECO:0000256" key="1">
    <source>
        <dbReference type="ARBA" id="ARBA00022670"/>
    </source>
</evidence>
<sequence length="337" mass="36730">MTPDHHAPDAAPVPARYFDGQTSRLYHVTLSVRDGQAVLAGDIERSCPLGELHVSERSSHAVRKVSFADGAYLEIADQAAFNSLLHDTGHRDGWVVRLQQSWRGALLATAATIVALWLSYQYLLPLAAKGVAYALPQSVERQLGQGVLDMLDRHVFAPSKLDGARQQALRAQFARLATPGDSMPEHRIVFRKSKIGPNAFALPSGDIVLTDEMVELLPDDEAIMGVLAHELGHLQQRHLTRRIIQTSAVGAGAALLFGDVSTVVATLPPLLLDLKYSRDVERDADDYAIAMLRQNGIPLEHLAQVFVALGKLDGGTPYLSSHPASAERVERIRAAQR</sequence>
<keyword evidence="2" id="KW-0479">Metal-binding</keyword>
<dbReference type="InterPro" id="IPR001915">
    <property type="entry name" value="Peptidase_M48"/>
</dbReference>
<dbReference type="Pfam" id="PF01435">
    <property type="entry name" value="Peptidase_M48"/>
    <property type="match status" value="1"/>
</dbReference>
<dbReference type="RefSeq" id="WP_152282157.1">
    <property type="nucleotide sequence ID" value="NZ_WFLI01000007.1"/>
</dbReference>
<dbReference type="GO" id="GO:0016020">
    <property type="term" value="C:membrane"/>
    <property type="evidence" value="ECO:0007669"/>
    <property type="project" value="TreeGrafter"/>
</dbReference>
<dbReference type="PANTHER" id="PTHR22726">
    <property type="entry name" value="METALLOENDOPEPTIDASE OMA1"/>
    <property type="match status" value="1"/>
</dbReference>
<dbReference type="InterPro" id="IPR051156">
    <property type="entry name" value="Mito/Outer_Membr_Metalloprot"/>
</dbReference>
<dbReference type="GO" id="GO:0051603">
    <property type="term" value="P:proteolysis involved in protein catabolic process"/>
    <property type="evidence" value="ECO:0007669"/>
    <property type="project" value="TreeGrafter"/>
</dbReference>
<evidence type="ECO:0000259" key="7">
    <source>
        <dbReference type="Pfam" id="PF01435"/>
    </source>
</evidence>
<feature type="domain" description="Peptidase M48" evidence="7">
    <location>
        <begin position="165"/>
        <end position="334"/>
    </location>
</feature>
<evidence type="ECO:0000256" key="4">
    <source>
        <dbReference type="ARBA" id="ARBA00022833"/>
    </source>
</evidence>
<keyword evidence="4 6" id="KW-0862">Zinc</keyword>
<comment type="caution">
    <text evidence="9">The sequence shown here is derived from an EMBL/GenBank/DDBJ whole genome shotgun (WGS) entry which is preliminary data.</text>
</comment>